<dbReference type="AlphaFoldDB" id="G9AJ75"/>
<dbReference type="EMBL" id="HE616899">
    <property type="protein sequence ID" value="CCF01107.1"/>
    <property type="molecule type" value="Genomic_DNA"/>
</dbReference>
<accession>G9AJ75</accession>
<dbReference type="KEGG" id="sfh:SFHH103_06649"/>
<evidence type="ECO:0000313" key="2">
    <source>
        <dbReference type="Proteomes" id="UP000007735"/>
    </source>
</evidence>
<organism evidence="1 2">
    <name type="scientific">Sinorhizobium fredii (strain HH103)</name>
    <dbReference type="NCBI Taxonomy" id="1117943"/>
    <lineage>
        <taxon>Bacteria</taxon>
        <taxon>Pseudomonadati</taxon>
        <taxon>Pseudomonadota</taxon>
        <taxon>Alphaproteobacteria</taxon>
        <taxon>Hyphomicrobiales</taxon>
        <taxon>Rhizobiaceae</taxon>
        <taxon>Sinorhizobium/Ensifer group</taxon>
        <taxon>Sinorhizobium</taxon>
    </lineage>
</organism>
<protein>
    <submittedName>
        <fullName evidence="1">Uncharacterized protein</fullName>
    </submittedName>
</protein>
<gene>
    <name evidence="1" type="ordered locus">SFHH103_06649</name>
</gene>
<reference evidence="1 2" key="1">
    <citation type="journal article" date="2012" name="J. Bacteriol.">
        <title>Genome sequence of the soybean symbiont Sinorhizobium fredii HH103.</title>
        <authorList>
            <person name="Weidner S."/>
            <person name="Becker A."/>
            <person name="Bonilla I."/>
            <person name="Jaenicke S."/>
            <person name="Lloret J."/>
            <person name="Margaret I."/>
            <person name="Puhler A."/>
            <person name="Ruiz-Sainz J.E."/>
            <person name="Schneiker-Bekel S."/>
            <person name="Szczepanowski R."/>
            <person name="Vinardell J.M."/>
            <person name="Zehner S."/>
            <person name="Gottfert M."/>
        </authorList>
    </citation>
    <scope>NUCLEOTIDE SEQUENCE [LARGE SCALE GENOMIC DNA]</scope>
    <source>
        <strain evidence="1 2">HH103</strain>
        <plasmid evidence="2">pSfHH103e</plasmid>
    </source>
</reference>
<dbReference type="Proteomes" id="UP000007735">
    <property type="component" value="Plasmid pSfHH103e"/>
</dbReference>
<evidence type="ECO:0000313" key="1">
    <source>
        <dbReference type="EMBL" id="CCF01107.1"/>
    </source>
</evidence>
<sequence>MPHRSTSPIAFEQAAAGQGVRVSINIKRELWYSP</sequence>
<name>G9AJ75_SINF1</name>
<dbReference type="HOGENOM" id="CLU_3375566_0_0_5"/>
<geneLocation type="plasmid" evidence="1 2">
    <name>pSfHH103e</name>
</geneLocation>
<proteinExistence type="predicted"/>
<keyword evidence="1" id="KW-0614">Plasmid</keyword>